<feature type="region of interest" description="Disordered" evidence="1">
    <location>
        <begin position="221"/>
        <end position="253"/>
    </location>
</feature>
<dbReference type="SUPFAM" id="SSF53850">
    <property type="entry name" value="Periplasmic binding protein-like II"/>
    <property type="match status" value="1"/>
</dbReference>
<dbReference type="AlphaFoldDB" id="A0AB39R6S8"/>
<name>A0AB39R6S8_9ACTN</name>
<sequence>MGRHSLPDEYGAGAADPRPRARRRNVAIATVLVLTVAAGTAAAVRGGLLSFGGSCQDHAVRLEVAASPDVAPALRATADHARKNNITSDGRCLDVSVTARESYKLTDALRSGKKSDVQVWVPDSDVWVQRVSEDSTATDVTNAGNVAYSPVGVAMVPSAAKSLGWPEKTYTWTELAGATMTSDRLKLGAADPTRSATGLLALTQLSTAAAQAKGGDTQAAAMAKALSQRTSDSDSQVLDTLPRDSSGTEQGNPKRNQALILSEQTAFAHNASADSGDGLDLFYPKDGSPQLDYPFTLVDEPRLSTDQSRAALRFMTLLGESEPQKILRKHGFRTDAATASNALVTEAGGRSPQPYAQASAEPASAKALQETLGMWTITVQSARITTVVDASASMTEPVPGTDQSRMDVTKASLLQALATFTPEDEIGLWKFSTKLDGDKDYRVLVPTERLGDRKGGGTQRDKLSAAFSALEPVQGGATGLYDTTLAAYKAAISSYVKGKFNALVILTDGVNQDPGSISRSSLVAQLQKLTNPERPVPLIAIAVGPDADKEEVDQIAKATGGSGHQVNDPSQIHSVILKAIVAAGSQS</sequence>
<feature type="transmembrane region" description="Helical" evidence="2">
    <location>
        <begin position="26"/>
        <end position="48"/>
    </location>
</feature>
<dbReference type="RefSeq" id="WP_369245095.1">
    <property type="nucleotide sequence ID" value="NZ_CP163443.1"/>
</dbReference>
<evidence type="ECO:0000259" key="3">
    <source>
        <dbReference type="PROSITE" id="PS50234"/>
    </source>
</evidence>
<accession>A0AB39R6S8</accession>
<feature type="domain" description="VWFA" evidence="3">
    <location>
        <begin position="383"/>
        <end position="580"/>
    </location>
</feature>
<dbReference type="PROSITE" id="PS50234">
    <property type="entry name" value="VWFA"/>
    <property type="match status" value="1"/>
</dbReference>
<dbReference type="EMBL" id="CP163443">
    <property type="protein sequence ID" value="XDQ51777.1"/>
    <property type="molecule type" value="Genomic_DNA"/>
</dbReference>
<dbReference type="Pfam" id="PF00092">
    <property type="entry name" value="VWA"/>
    <property type="match status" value="1"/>
</dbReference>
<protein>
    <submittedName>
        <fullName evidence="4">Substrate-binding and VWA domain-containing protein</fullName>
    </submittedName>
</protein>
<dbReference type="SMART" id="SM00327">
    <property type="entry name" value="VWA"/>
    <property type="match status" value="1"/>
</dbReference>
<dbReference type="Pfam" id="PF13531">
    <property type="entry name" value="SBP_bac_11"/>
    <property type="match status" value="1"/>
</dbReference>
<evidence type="ECO:0000256" key="1">
    <source>
        <dbReference type="SAM" id="MobiDB-lite"/>
    </source>
</evidence>
<proteinExistence type="predicted"/>
<evidence type="ECO:0000256" key="2">
    <source>
        <dbReference type="SAM" id="Phobius"/>
    </source>
</evidence>
<dbReference type="Gene3D" id="3.40.50.410">
    <property type="entry name" value="von Willebrand factor, type A domain"/>
    <property type="match status" value="1"/>
</dbReference>
<dbReference type="SUPFAM" id="SSF53300">
    <property type="entry name" value="vWA-like"/>
    <property type="match status" value="1"/>
</dbReference>
<organism evidence="4">
    <name type="scientific">Streptomyces sp. R41</name>
    <dbReference type="NCBI Taxonomy" id="3238632"/>
    <lineage>
        <taxon>Bacteria</taxon>
        <taxon>Bacillati</taxon>
        <taxon>Actinomycetota</taxon>
        <taxon>Actinomycetes</taxon>
        <taxon>Kitasatosporales</taxon>
        <taxon>Streptomycetaceae</taxon>
        <taxon>Streptomyces</taxon>
    </lineage>
</organism>
<feature type="compositionally biased region" description="Polar residues" evidence="1">
    <location>
        <begin position="227"/>
        <end position="253"/>
    </location>
</feature>
<evidence type="ECO:0000313" key="4">
    <source>
        <dbReference type="EMBL" id="XDQ51777.1"/>
    </source>
</evidence>
<dbReference type="InterPro" id="IPR036465">
    <property type="entry name" value="vWFA_dom_sf"/>
</dbReference>
<dbReference type="InterPro" id="IPR002035">
    <property type="entry name" value="VWF_A"/>
</dbReference>
<keyword evidence="2" id="KW-0812">Transmembrane</keyword>
<reference evidence="4" key="1">
    <citation type="submission" date="2024-07" db="EMBL/GenBank/DDBJ databases">
        <authorList>
            <person name="Yu S.T."/>
        </authorList>
    </citation>
    <scope>NUCLEOTIDE SEQUENCE</scope>
    <source>
        <strain evidence="4">R41</strain>
    </source>
</reference>
<keyword evidence="2" id="KW-0472">Membrane</keyword>
<gene>
    <name evidence="4" type="ORF">AB5J53_09005</name>
</gene>
<keyword evidence="2" id="KW-1133">Transmembrane helix</keyword>